<dbReference type="InterPro" id="IPR027417">
    <property type="entry name" value="P-loop_NTPase"/>
</dbReference>
<proteinExistence type="predicted"/>
<gene>
    <name evidence="4" type="ORF">E5K04_12535</name>
</gene>
<dbReference type="RefSeq" id="WP_136554609.1">
    <property type="nucleotide sequence ID" value="NZ_STGJ01000014.1"/>
</dbReference>
<dbReference type="PANTHER" id="PTHR45629:SF7">
    <property type="entry name" value="DNA EXCISION REPAIR PROTEIN ERCC-6-RELATED"/>
    <property type="match status" value="1"/>
</dbReference>
<dbReference type="SMART" id="SM00490">
    <property type="entry name" value="HELICc"/>
    <property type="match status" value="1"/>
</dbReference>
<evidence type="ECO:0000313" key="4">
    <source>
        <dbReference type="EMBL" id="TIC80325.1"/>
    </source>
</evidence>
<dbReference type="GO" id="GO:0005524">
    <property type="term" value="F:ATP binding"/>
    <property type="evidence" value="ECO:0007669"/>
    <property type="project" value="InterPro"/>
</dbReference>
<evidence type="ECO:0000313" key="5">
    <source>
        <dbReference type="Proteomes" id="UP000308891"/>
    </source>
</evidence>
<dbReference type="GO" id="GO:0004386">
    <property type="term" value="F:helicase activity"/>
    <property type="evidence" value="ECO:0007669"/>
    <property type="project" value="UniProtKB-KW"/>
</dbReference>
<keyword evidence="1" id="KW-0378">Hydrolase</keyword>
<keyword evidence="4" id="KW-0067">ATP-binding</keyword>
<dbReference type="InterPro" id="IPR050496">
    <property type="entry name" value="SNF2_RAD54_helicase_repair"/>
</dbReference>
<comment type="caution">
    <text evidence="4">The sequence shown here is derived from an EMBL/GenBank/DDBJ whole genome shotgun (WGS) entry which is preliminary data.</text>
</comment>
<dbReference type="OrthoDB" id="9760715at2"/>
<sequence length="1097" mass="121975">MAWNFFSSKKSSDPQEPAAPAVNDCLRWLEEGLLIKPVRWLSQPDPTLRQLGCYLDQLEEEGYLTALPQDLLLAWDDLYRLLADEAQQSSLPLLGLPPVLALKPLLISEGALTDGDFRVTIRGWQRADGSVISGGLDRTGALVRVDGSTGLLGAAEWRLLQAVREFSAEQREKPGEMTNQLGWARIRKQALACQAGMDGFLKQTIVLRPDQLQVAMRRAPVDGVPLIELTPSFDGQPDQWLSSFDNYQQVQDRYHVVAADGSITHVLLSPEVKSVLEGIKRMPGRRVAGDAALQFVRNPYALLGDDAVDVIDEGEFEAAREQAGIHFHRFKVQPHLDDAGRIFWAELVLEPLSGDAAVESLRIEDAASFAAFVCELQAKLAAGYACGFWQGYELELSDFNEEDLGGLQALLERWQQEALGRLFDEVLDLSQYGERVIGLGVIQKPSSPYIGKQGSENWLPTELLQERGLDVDLIAKWDTANRQHYEEFCRRIDQAQLDGKPSVSLPGLEIELAMLPAQRLRDAWAEKFPDGEGGGDAKEKGERTGLLVENNIDAAVANDSKVQPVADNAEAELPAALREEIRLHPHQLYGVAWLQNLFGQRERKVGGCLLADDMGLGKTLQLLTFVAWYLEKTPQPLPVLIVAPVSLLDNWEREFSRFFHTAAMPVLKLYGEALSELKLKRNQIPASLQKKGIRNLLKPGWLGGAKIVLTTYETLRDQEFSLARQRWSVMLCDEAQKIKNPAAMVTQAAKAVPALFRVACTGTPVENSLTDLWCLFDFAQPGLLGALNEFGRTYRRPIENKTDVDNVALEQLRERIAPQLLRRTKDDVADLPKKIEDDVCRRLPISPLQQNLYRSSIAEFNQRGELMGKVGDQREAVLGLLHTLKKICAHPHAVRPEGDLLDASPKMRWLMDKLREIRGQGEKAIVFTELRDIQRDLRLAILDHFPDLKDVSIVNGDTSASSAKGPNRQAIIDAFQQNPGFGVIILSTAAVGFGVNVQAANHVIHFTRPWNPAKEDQATDRAYRIGQTKNVWVYYPTITAQDFETFEYKLDTLLGRKRAVARDMLKGAEDLDLMQLAGEVLAQGGAMASSSGASNKA</sequence>
<dbReference type="Gene3D" id="3.40.50.10810">
    <property type="entry name" value="Tandem AAA-ATPase domain"/>
    <property type="match status" value="1"/>
</dbReference>
<dbReference type="PROSITE" id="PS51192">
    <property type="entry name" value="HELICASE_ATP_BIND_1"/>
    <property type="match status" value="1"/>
</dbReference>
<dbReference type="Proteomes" id="UP000308891">
    <property type="component" value="Unassembled WGS sequence"/>
</dbReference>
<dbReference type="InterPro" id="IPR001650">
    <property type="entry name" value="Helicase_C-like"/>
</dbReference>
<accession>A0A4T0UPQ9</accession>
<dbReference type="SMART" id="SM00487">
    <property type="entry name" value="DEXDc"/>
    <property type="match status" value="1"/>
</dbReference>
<dbReference type="InterPro" id="IPR049660">
    <property type="entry name" value="ZorD-like_t1"/>
</dbReference>
<protein>
    <submittedName>
        <fullName evidence="4">DEAD/DEAH box helicase</fullName>
    </submittedName>
</protein>
<dbReference type="InterPro" id="IPR049730">
    <property type="entry name" value="SNF2/RAD54-like_C"/>
</dbReference>
<reference evidence="4 5" key="1">
    <citation type="submission" date="2019-04" db="EMBL/GenBank/DDBJ databases">
        <title>Crenobacter sp. nov.</title>
        <authorList>
            <person name="Shi S."/>
        </authorList>
    </citation>
    <scope>NUCLEOTIDE SEQUENCE [LARGE SCALE GENOMIC DNA]</scope>
    <source>
        <strain evidence="4 5">GY 70310</strain>
    </source>
</reference>
<dbReference type="GO" id="GO:0016787">
    <property type="term" value="F:hydrolase activity"/>
    <property type="evidence" value="ECO:0007669"/>
    <property type="project" value="UniProtKB-KW"/>
</dbReference>
<dbReference type="PROSITE" id="PS51194">
    <property type="entry name" value="HELICASE_CTER"/>
    <property type="match status" value="1"/>
</dbReference>
<keyword evidence="4" id="KW-0347">Helicase</keyword>
<dbReference type="NCBIfam" id="NF041790">
    <property type="entry name" value="anti-phage_ZorD"/>
    <property type="match status" value="1"/>
</dbReference>
<dbReference type="Pfam" id="PF00271">
    <property type="entry name" value="Helicase_C"/>
    <property type="match status" value="1"/>
</dbReference>
<dbReference type="Pfam" id="PF00176">
    <property type="entry name" value="SNF2-rel_dom"/>
    <property type="match status" value="1"/>
</dbReference>
<dbReference type="Gene3D" id="3.40.50.300">
    <property type="entry name" value="P-loop containing nucleotide triphosphate hydrolases"/>
    <property type="match status" value="1"/>
</dbReference>
<feature type="domain" description="Helicase C-terminal" evidence="3">
    <location>
        <begin position="906"/>
        <end position="1072"/>
    </location>
</feature>
<dbReference type="PANTHER" id="PTHR45629">
    <property type="entry name" value="SNF2/RAD54 FAMILY MEMBER"/>
    <property type="match status" value="1"/>
</dbReference>
<organism evidence="4 5">
    <name type="scientific">Crenobacter intestini</name>
    <dbReference type="NCBI Taxonomy" id="2563443"/>
    <lineage>
        <taxon>Bacteria</taxon>
        <taxon>Pseudomonadati</taxon>
        <taxon>Pseudomonadota</taxon>
        <taxon>Betaproteobacteria</taxon>
        <taxon>Neisseriales</taxon>
        <taxon>Neisseriaceae</taxon>
        <taxon>Crenobacter</taxon>
    </lineage>
</organism>
<evidence type="ECO:0000259" key="2">
    <source>
        <dbReference type="PROSITE" id="PS51192"/>
    </source>
</evidence>
<dbReference type="EMBL" id="STGJ01000014">
    <property type="protein sequence ID" value="TIC80325.1"/>
    <property type="molecule type" value="Genomic_DNA"/>
</dbReference>
<evidence type="ECO:0000259" key="3">
    <source>
        <dbReference type="PROSITE" id="PS51194"/>
    </source>
</evidence>
<dbReference type="AlphaFoldDB" id="A0A4T0UPQ9"/>
<keyword evidence="5" id="KW-1185">Reference proteome</keyword>
<dbReference type="InterPro" id="IPR000330">
    <property type="entry name" value="SNF2_N"/>
</dbReference>
<evidence type="ECO:0000256" key="1">
    <source>
        <dbReference type="ARBA" id="ARBA00022801"/>
    </source>
</evidence>
<keyword evidence="4" id="KW-0547">Nucleotide-binding</keyword>
<dbReference type="InterPro" id="IPR014001">
    <property type="entry name" value="Helicase_ATP-bd"/>
</dbReference>
<name>A0A4T0UPQ9_9NEIS</name>
<dbReference type="CDD" id="cd18793">
    <property type="entry name" value="SF2_C_SNF"/>
    <property type="match status" value="1"/>
</dbReference>
<dbReference type="SUPFAM" id="SSF52540">
    <property type="entry name" value="P-loop containing nucleoside triphosphate hydrolases"/>
    <property type="match status" value="2"/>
</dbReference>
<dbReference type="InterPro" id="IPR038718">
    <property type="entry name" value="SNF2-like_sf"/>
</dbReference>
<feature type="domain" description="Helicase ATP-binding" evidence="2">
    <location>
        <begin position="599"/>
        <end position="782"/>
    </location>
</feature>